<name>T0ZSC3_9ZZZZ</name>
<dbReference type="CDD" id="cd22362">
    <property type="entry name" value="TnsA_endonuclease-like"/>
    <property type="match status" value="1"/>
</dbReference>
<keyword evidence="2" id="KW-0255">Endonuclease</keyword>
<organism evidence="2">
    <name type="scientific">mine drainage metagenome</name>
    <dbReference type="NCBI Taxonomy" id="410659"/>
    <lineage>
        <taxon>unclassified sequences</taxon>
        <taxon>metagenomes</taxon>
        <taxon>ecological metagenomes</taxon>
    </lineage>
</organism>
<gene>
    <name evidence="2" type="ORF">B2A_06999</name>
</gene>
<evidence type="ECO:0000259" key="1">
    <source>
        <dbReference type="Pfam" id="PF08722"/>
    </source>
</evidence>
<dbReference type="InterPro" id="IPR014833">
    <property type="entry name" value="TnsA_N"/>
</dbReference>
<comment type="caution">
    <text evidence="2">The sequence shown here is derived from an EMBL/GenBank/DDBJ whole genome shotgun (WGS) entry which is preliminary data.</text>
</comment>
<dbReference type="Gene3D" id="3.40.1350.10">
    <property type="match status" value="1"/>
</dbReference>
<keyword evidence="2" id="KW-0540">Nuclease</keyword>
<dbReference type="AlphaFoldDB" id="T0ZSC3"/>
<reference evidence="2" key="1">
    <citation type="submission" date="2013-08" db="EMBL/GenBank/DDBJ databases">
        <authorList>
            <person name="Mendez C."/>
            <person name="Richter M."/>
            <person name="Ferrer M."/>
            <person name="Sanchez J."/>
        </authorList>
    </citation>
    <scope>NUCLEOTIDE SEQUENCE</scope>
</reference>
<dbReference type="EMBL" id="AUZZ01005005">
    <property type="protein sequence ID" value="EQD51181.1"/>
    <property type="molecule type" value="Genomic_DNA"/>
</dbReference>
<feature type="domain" description="TnsA endonuclease N-terminal" evidence="1">
    <location>
        <begin position="75"/>
        <end position="168"/>
    </location>
</feature>
<proteinExistence type="predicted"/>
<evidence type="ECO:0000313" key="2">
    <source>
        <dbReference type="EMBL" id="EQD51181.1"/>
    </source>
</evidence>
<dbReference type="Pfam" id="PF08722">
    <property type="entry name" value="Tn7_TnsA-like_N"/>
    <property type="match status" value="1"/>
</dbReference>
<reference evidence="2" key="2">
    <citation type="journal article" date="2014" name="ISME J.">
        <title>Microbial stratification in low pH oxic and suboxic macroscopic growths along an acid mine drainage.</title>
        <authorList>
            <person name="Mendez-Garcia C."/>
            <person name="Mesa V."/>
            <person name="Sprenger R.R."/>
            <person name="Richter M."/>
            <person name="Diez M.S."/>
            <person name="Solano J."/>
            <person name="Bargiela R."/>
            <person name="Golyshina O.V."/>
            <person name="Manteca A."/>
            <person name="Ramos J.L."/>
            <person name="Gallego J.R."/>
            <person name="Llorente I."/>
            <person name="Martins Dos Santos V.A."/>
            <person name="Jensen O.N."/>
            <person name="Pelaez A.I."/>
            <person name="Sanchez J."/>
            <person name="Ferrer M."/>
        </authorList>
    </citation>
    <scope>NUCLEOTIDE SEQUENCE</scope>
</reference>
<feature type="non-terminal residue" evidence="2">
    <location>
        <position position="212"/>
    </location>
</feature>
<dbReference type="SUPFAM" id="SSF52980">
    <property type="entry name" value="Restriction endonuclease-like"/>
    <property type="match status" value="1"/>
</dbReference>
<dbReference type="InterPro" id="IPR011856">
    <property type="entry name" value="tRNA_endonuc-like_dom_sf"/>
</dbReference>
<dbReference type="GO" id="GO:0004519">
    <property type="term" value="F:endonuclease activity"/>
    <property type="evidence" value="ECO:0007669"/>
    <property type="project" value="UniProtKB-KW"/>
</dbReference>
<sequence>MAKRRYEVDETKIRRFEKEGRGKGSGADYKPWLRIQDVPSLGRVSRVHGFKTEREHHLLSDLETGLFFLLEWSSVVTDIREQFPLDREVTGMLAEQMGIAHPRDSRTQTDLVMTTDFLVDVRAEGQSVTMARAVKPADELAKKRTIEKLELERRYWARESVPWHIVTDRDLPRQRITNIRWLHELHSLDHLVSPHPGYWPDRCERFVEKLRH</sequence>
<accession>T0ZSC3</accession>
<protein>
    <submittedName>
        <fullName evidence="2">TnsA endonuclease</fullName>
    </submittedName>
</protein>
<keyword evidence="2" id="KW-0378">Hydrolase</keyword>
<dbReference type="GO" id="GO:0003676">
    <property type="term" value="F:nucleic acid binding"/>
    <property type="evidence" value="ECO:0007669"/>
    <property type="project" value="InterPro"/>
</dbReference>
<dbReference type="InterPro" id="IPR011335">
    <property type="entry name" value="Restrct_endonuc-II-like"/>
</dbReference>